<dbReference type="PANTHER" id="PTHR43767">
    <property type="entry name" value="LONG-CHAIN-FATTY-ACID--COA LIGASE"/>
    <property type="match status" value="1"/>
</dbReference>
<protein>
    <submittedName>
        <fullName evidence="5">AMP-binding protein</fullName>
    </submittedName>
</protein>
<accession>A0ABX6IN82</accession>
<feature type="domain" description="Carrier" evidence="3">
    <location>
        <begin position="637"/>
        <end position="701"/>
    </location>
</feature>
<feature type="region of interest" description="Disordered" evidence="1">
    <location>
        <begin position="612"/>
        <end position="634"/>
    </location>
</feature>
<dbReference type="InterPro" id="IPR050237">
    <property type="entry name" value="ATP-dep_AMP-bd_enzyme"/>
</dbReference>
<dbReference type="Pfam" id="PF00550">
    <property type="entry name" value="PP-binding"/>
    <property type="match status" value="1"/>
</dbReference>
<evidence type="ECO:0000313" key="6">
    <source>
        <dbReference type="Proteomes" id="UP001059836"/>
    </source>
</evidence>
<dbReference type="Gene3D" id="1.10.1200.10">
    <property type="entry name" value="ACP-like"/>
    <property type="match status" value="1"/>
</dbReference>
<dbReference type="SUPFAM" id="SSF56801">
    <property type="entry name" value="Acetyl-CoA synthetase-like"/>
    <property type="match status" value="1"/>
</dbReference>
<evidence type="ECO:0000259" key="3">
    <source>
        <dbReference type="Pfam" id="PF00550"/>
    </source>
</evidence>
<reference evidence="5" key="1">
    <citation type="journal article" date="2021" name="Nat. Microbiol.">
        <title>Cocultivation of an ultrasmall environmental parasitic bacterium with lytic ability against bacteria associated with wastewater foams.</title>
        <authorList>
            <person name="Batinovic S."/>
            <person name="Rose J.J.A."/>
            <person name="Ratcliffe J."/>
            <person name="Seviour R.J."/>
            <person name="Petrovski S."/>
        </authorList>
    </citation>
    <scope>NUCLEOTIDE SEQUENCE</scope>
    <source>
        <strain evidence="5">CON9</strain>
    </source>
</reference>
<organism evidence="5 6">
    <name type="scientific">Gordonia pseudamarae</name>
    <dbReference type="NCBI Taxonomy" id="2831662"/>
    <lineage>
        <taxon>Bacteria</taxon>
        <taxon>Bacillati</taxon>
        <taxon>Actinomycetota</taxon>
        <taxon>Actinomycetes</taxon>
        <taxon>Mycobacteriales</taxon>
        <taxon>Gordoniaceae</taxon>
        <taxon>Gordonia</taxon>
    </lineage>
</organism>
<name>A0ABX6IN82_9ACTN</name>
<gene>
    <name evidence="5" type="ORF">GII31_06955</name>
</gene>
<dbReference type="InterPro" id="IPR036736">
    <property type="entry name" value="ACP-like_sf"/>
</dbReference>
<keyword evidence="6" id="KW-1185">Reference proteome</keyword>
<dbReference type="Gene3D" id="3.40.50.980">
    <property type="match status" value="2"/>
</dbReference>
<dbReference type="PANTHER" id="PTHR43767:SF10">
    <property type="entry name" value="SURFACTIN SYNTHASE SUBUNIT 1"/>
    <property type="match status" value="1"/>
</dbReference>
<feature type="domain" description="AMP-dependent synthetase/ligase" evidence="2">
    <location>
        <begin position="114"/>
        <end position="482"/>
    </location>
</feature>
<proteinExistence type="predicted"/>
<evidence type="ECO:0000313" key="5">
    <source>
        <dbReference type="EMBL" id="QHN37403.1"/>
    </source>
</evidence>
<dbReference type="InterPro" id="IPR020845">
    <property type="entry name" value="AMP-binding_CS"/>
</dbReference>
<dbReference type="InterPro" id="IPR025110">
    <property type="entry name" value="AMP-bd_C"/>
</dbReference>
<dbReference type="InterPro" id="IPR009081">
    <property type="entry name" value="PP-bd_ACP"/>
</dbReference>
<sequence length="712" mass="75025">MIASLTSLIARDPIACGPSSAVGRSGCSHCLHRFCGVTSGGHRDGTSNSDPRQRTGVAGVTHRQTVVYATPRNVWVVFTTLVGYSHRVTEYPADFVRRYRDAGYWTGQTHSALLERTAADHGDRVAVIDSRRRLTYAELLAGARGLAHGLVAAGLDTGDRVVVQMPNVSEYLEVIFGLFDAGLVPVFALASHSAADVDDLLTRSQARAYITVDAFGATRFDENAAAIASAHPDTTVIVAVLGSGDEPRVGVSLDSLRTGTATSTGRAPGPEALAFLQLSGGTTGSPKLIPRTHDDYLYSVRESADICGLHPDSVFGVVLPVSHNFTMSSPGVLGAIHAGSAIVMVDSPDPHAVFGAVAAHRITHLSAVPPLVAAWIDSPARGEHDISSLQVLQVGGAKLSRSIAEKVPGAFGVTLQQVFGMAEGLVNYTRLDDDPTTIVCTQGRPISPDDEIRIVDADGNEVLDGTPGSLRTRGPYTIRGYWGGQAADSFTPDGFYCTGDIVVRDDRGYLQVVGRDKDQINRAGEKIAPEEVENLLLTHPAVRDASVVGVADDRLGERIVAYLIAAESGRTPMPDEFGMRAYLREQGLTPFKVPDRILVVDEFPTTAVGKISKNAQRDDQGAPPPAGTAEAGGDAAERVRGDLAGKLGISPAALSGSMALADTGIDSLQLMALLDAWRASGAHGLDFEALVTAATLDDLVEQVVAAKAYDAD</sequence>
<dbReference type="PROSITE" id="PS00455">
    <property type="entry name" value="AMP_BINDING"/>
    <property type="match status" value="1"/>
</dbReference>
<dbReference type="Pfam" id="PF13193">
    <property type="entry name" value="AMP-binding_C"/>
    <property type="match status" value="1"/>
</dbReference>
<dbReference type="SUPFAM" id="SSF47336">
    <property type="entry name" value="ACP-like"/>
    <property type="match status" value="1"/>
</dbReference>
<evidence type="ECO:0000259" key="2">
    <source>
        <dbReference type="Pfam" id="PF00501"/>
    </source>
</evidence>
<evidence type="ECO:0000256" key="1">
    <source>
        <dbReference type="SAM" id="MobiDB-lite"/>
    </source>
</evidence>
<dbReference type="Gene3D" id="2.30.38.10">
    <property type="entry name" value="Luciferase, Domain 3"/>
    <property type="match status" value="1"/>
</dbReference>
<dbReference type="Proteomes" id="UP001059836">
    <property type="component" value="Chromosome"/>
</dbReference>
<dbReference type="InterPro" id="IPR000873">
    <property type="entry name" value="AMP-dep_synth/lig_dom"/>
</dbReference>
<evidence type="ECO:0000259" key="4">
    <source>
        <dbReference type="Pfam" id="PF13193"/>
    </source>
</evidence>
<dbReference type="InterPro" id="IPR045851">
    <property type="entry name" value="AMP-bd_C_sf"/>
</dbReference>
<dbReference type="Gene3D" id="3.30.300.30">
    <property type="match status" value="1"/>
</dbReference>
<dbReference type="EMBL" id="CP045809">
    <property type="protein sequence ID" value="QHN37403.1"/>
    <property type="molecule type" value="Genomic_DNA"/>
</dbReference>
<dbReference type="Pfam" id="PF00501">
    <property type="entry name" value="AMP-binding"/>
    <property type="match status" value="1"/>
</dbReference>
<feature type="domain" description="AMP-binding enzyme C-terminal" evidence="4">
    <location>
        <begin position="531"/>
        <end position="610"/>
    </location>
</feature>